<evidence type="ECO:0000256" key="1">
    <source>
        <dbReference type="SAM" id="Phobius"/>
    </source>
</evidence>
<feature type="transmembrane region" description="Helical" evidence="1">
    <location>
        <begin position="30"/>
        <end position="52"/>
    </location>
</feature>
<feature type="transmembrane region" description="Helical" evidence="1">
    <location>
        <begin position="73"/>
        <end position="93"/>
    </location>
</feature>
<comment type="caution">
    <text evidence="2">The sequence shown here is derived from an EMBL/GenBank/DDBJ whole genome shotgun (WGS) entry which is preliminary data.</text>
</comment>
<keyword evidence="3" id="KW-1185">Reference proteome</keyword>
<reference evidence="2 3" key="1">
    <citation type="submission" date="2018-07" db="EMBL/GenBank/DDBJ databases">
        <title>Thalassococcus profundi sp. nov., a marine bacterium isolated from deep seawater of Okinawa Trough.</title>
        <authorList>
            <person name="Yu M."/>
        </authorList>
    </citation>
    <scope>NUCLEOTIDE SEQUENCE [LARGE SCALE GENOMIC DNA]</scope>
    <source>
        <strain evidence="2 3">WRAS1</strain>
    </source>
</reference>
<feature type="transmembrane region" description="Helical" evidence="1">
    <location>
        <begin position="99"/>
        <end position="119"/>
    </location>
</feature>
<keyword evidence="1" id="KW-1133">Transmembrane helix</keyword>
<dbReference type="RefSeq" id="WP_114511629.1">
    <property type="nucleotide sequence ID" value="NZ_QPMK01000011.1"/>
</dbReference>
<feature type="transmembrane region" description="Helical" evidence="1">
    <location>
        <begin position="7"/>
        <end position="24"/>
    </location>
</feature>
<dbReference type="AlphaFoldDB" id="A0A369TJZ6"/>
<evidence type="ECO:0000313" key="3">
    <source>
        <dbReference type="Proteomes" id="UP000253977"/>
    </source>
</evidence>
<proteinExistence type="predicted"/>
<dbReference type="EMBL" id="QPMK01000011">
    <property type="protein sequence ID" value="RDD65588.1"/>
    <property type="molecule type" value="Genomic_DNA"/>
</dbReference>
<sequence>MTRRRATILLHWTNFVLLILLVAGGTGSAALVWALVLTALAMTAIAVSQGLMTRPGPKLDGIARTAHPWMHRGMYALMVYVALVAAAYQLGAPLPGPDISLALMILLSASSLHAIFHLWRHTALGDGALRIITPRALHKVL</sequence>
<protein>
    <recommendedName>
        <fullName evidence="4">Cytochrome b561 bacterial/Ni-hydrogenase domain-containing protein</fullName>
    </recommendedName>
</protein>
<keyword evidence="1" id="KW-0812">Transmembrane</keyword>
<accession>A0A369TJZ6</accession>
<gene>
    <name evidence="2" type="ORF">DU478_14205</name>
</gene>
<evidence type="ECO:0000313" key="2">
    <source>
        <dbReference type="EMBL" id="RDD65588.1"/>
    </source>
</evidence>
<keyword evidence="1" id="KW-0472">Membrane</keyword>
<organism evidence="2 3">
    <name type="scientific">Thalassococcus profundi</name>
    <dbReference type="NCBI Taxonomy" id="2282382"/>
    <lineage>
        <taxon>Bacteria</taxon>
        <taxon>Pseudomonadati</taxon>
        <taxon>Pseudomonadota</taxon>
        <taxon>Alphaproteobacteria</taxon>
        <taxon>Rhodobacterales</taxon>
        <taxon>Roseobacteraceae</taxon>
        <taxon>Thalassococcus</taxon>
    </lineage>
</organism>
<evidence type="ECO:0008006" key="4">
    <source>
        <dbReference type="Google" id="ProtNLM"/>
    </source>
</evidence>
<name>A0A369TJZ6_9RHOB</name>
<dbReference type="Proteomes" id="UP000253977">
    <property type="component" value="Unassembled WGS sequence"/>
</dbReference>